<organism evidence="16 17">
    <name type="scientific">Vibrio agarilyticus</name>
    <dbReference type="NCBI Taxonomy" id="2726741"/>
    <lineage>
        <taxon>Bacteria</taxon>
        <taxon>Pseudomonadati</taxon>
        <taxon>Pseudomonadota</taxon>
        <taxon>Gammaproteobacteria</taxon>
        <taxon>Vibrionales</taxon>
        <taxon>Vibrionaceae</taxon>
        <taxon>Vibrio</taxon>
    </lineage>
</organism>
<evidence type="ECO:0000256" key="11">
    <source>
        <dbReference type="ARBA" id="ARBA00023157"/>
    </source>
</evidence>
<evidence type="ECO:0000256" key="10">
    <source>
        <dbReference type="ARBA" id="ARBA00023136"/>
    </source>
</evidence>
<keyword evidence="9 14" id="KW-0560">Oxidoreductase</keyword>
<evidence type="ECO:0000256" key="1">
    <source>
        <dbReference type="ARBA" id="ARBA00004429"/>
    </source>
</evidence>
<keyword evidence="17" id="KW-1185">Reference proteome</keyword>
<keyword evidence="13 14" id="KW-0676">Redox-active center</keyword>
<feature type="topological domain" description="Cytoplasmic" evidence="14">
    <location>
        <begin position="167"/>
        <end position="180"/>
    </location>
</feature>
<dbReference type="PANTHER" id="PTHR36570:SF2">
    <property type="entry name" value="DISULFIDE BOND FORMATION PROTEIN B"/>
    <property type="match status" value="1"/>
</dbReference>
<feature type="topological domain" description="Periplasmic" evidence="14">
    <location>
        <begin position="93"/>
        <end position="147"/>
    </location>
</feature>
<keyword evidence="11 14" id="KW-1015">Disulfide bond</keyword>
<evidence type="ECO:0000256" key="14">
    <source>
        <dbReference type="HAMAP-Rule" id="MF_00286"/>
    </source>
</evidence>
<evidence type="ECO:0000256" key="2">
    <source>
        <dbReference type="ARBA" id="ARBA00008823"/>
    </source>
</evidence>
<comment type="similarity">
    <text evidence="2 14">Belongs to the DsbB family.</text>
</comment>
<accession>A0A7X8TSM2</accession>
<dbReference type="InterPro" id="IPR022920">
    <property type="entry name" value="Disulphide_bond_form_DsbB"/>
</dbReference>
<dbReference type="PANTHER" id="PTHR36570">
    <property type="entry name" value="DISULFIDE BOND FORMATION PROTEIN B"/>
    <property type="match status" value="1"/>
</dbReference>
<dbReference type="GO" id="GO:0006457">
    <property type="term" value="P:protein folding"/>
    <property type="evidence" value="ECO:0007669"/>
    <property type="project" value="InterPro"/>
</dbReference>
<evidence type="ECO:0000256" key="13">
    <source>
        <dbReference type="ARBA" id="ARBA00023284"/>
    </source>
</evidence>
<protein>
    <recommendedName>
        <fullName evidence="14">Disulfide bond formation protein B</fullName>
    </recommendedName>
    <alternativeName>
        <fullName evidence="14">Disulfide oxidoreductase</fullName>
    </alternativeName>
</protein>
<feature type="disulfide bond" description="Redox-active" evidence="14">
    <location>
        <begin position="107"/>
        <end position="133"/>
    </location>
</feature>
<keyword evidence="6 14" id="KW-0812">Transmembrane</keyword>
<keyword evidence="10 14" id="KW-0472">Membrane</keyword>
<comment type="caution">
    <text evidence="16">The sequence shown here is derived from an EMBL/GenBank/DDBJ whole genome shotgun (WGS) entry which is preliminary data.</text>
</comment>
<dbReference type="GO" id="GO:0015035">
    <property type="term" value="F:protein-disulfide reductase activity"/>
    <property type="evidence" value="ECO:0007669"/>
    <property type="project" value="UniProtKB-UniRule"/>
</dbReference>
<feature type="topological domain" description="Cytoplasmic" evidence="14">
    <location>
        <begin position="1"/>
        <end position="16"/>
    </location>
</feature>
<dbReference type="NCBIfam" id="NF002485">
    <property type="entry name" value="PRK01749.1"/>
    <property type="match status" value="1"/>
</dbReference>
<dbReference type="RefSeq" id="WP_168836985.1">
    <property type="nucleotide sequence ID" value="NZ_JABAIK010000013.1"/>
</dbReference>
<dbReference type="HAMAP" id="MF_00286">
    <property type="entry name" value="DsbB"/>
    <property type="match status" value="1"/>
</dbReference>
<evidence type="ECO:0000256" key="8">
    <source>
        <dbReference type="ARBA" id="ARBA00022989"/>
    </source>
</evidence>
<comment type="caution">
    <text evidence="14">Lacks conserved residue(s) required for the propagation of feature annotation.</text>
</comment>
<proteinExistence type="inferred from homology"/>
<evidence type="ECO:0000256" key="9">
    <source>
        <dbReference type="ARBA" id="ARBA00023002"/>
    </source>
</evidence>
<dbReference type="InterPro" id="IPR023380">
    <property type="entry name" value="DsbB-like_sf"/>
</dbReference>
<evidence type="ECO:0000313" key="17">
    <source>
        <dbReference type="Proteomes" id="UP000535589"/>
    </source>
</evidence>
<sequence>MAFFRVLNQFSKQRLSWALLLAFMIFFELCALGFQHIMMLSPCVNCIYERVAMLGIAGAAIIGLLAPQNGVLRWLGLAGWGYSAYRGLEISAQHVEYQFNPSPFASCDLWVTFPSWLPLDQWAPWMFVASGDCAEVDWIFLSLSMPQWLVIIFAANLIALAFIVLAQFFPSKRGNPIRSL</sequence>
<keyword evidence="5" id="KW-0997">Cell inner membrane</keyword>
<keyword evidence="12 14" id="KW-0143">Chaperone</keyword>
<feature type="disulfide bond" description="Redox-active" evidence="14">
    <location>
        <begin position="43"/>
        <end position="46"/>
    </location>
</feature>
<reference evidence="16 17" key="1">
    <citation type="submission" date="2020-04" db="EMBL/GenBank/DDBJ databases">
        <title>Vibrio sp. SM6, a novel species isolated from seawater.</title>
        <authorList>
            <person name="Wang X."/>
        </authorList>
    </citation>
    <scope>NUCLEOTIDE SEQUENCE [LARGE SCALE GENOMIC DNA]</scope>
    <source>
        <strain evidence="16 17">SM6</strain>
    </source>
</reference>
<evidence type="ECO:0000256" key="3">
    <source>
        <dbReference type="ARBA" id="ARBA00022448"/>
    </source>
</evidence>
<evidence type="ECO:0000256" key="5">
    <source>
        <dbReference type="ARBA" id="ARBA00022519"/>
    </source>
</evidence>
<dbReference type="Pfam" id="PF02600">
    <property type="entry name" value="DsbB"/>
    <property type="match status" value="1"/>
</dbReference>
<dbReference type="EMBL" id="JABAIK010000013">
    <property type="protein sequence ID" value="NLS13891.1"/>
    <property type="molecule type" value="Genomic_DNA"/>
</dbReference>
<feature type="transmembrane region" description="Helical" evidence="15">
    <location>
        <begin position="148"/>
        <end position="169"/>
    </location>
</feature>
<dbReference type="InterPro" id="IPR003752">
    <property type="entry name" value="DiS_bond_form_DsbB/BdbC"/>
</dbReference>
<dbReference type="GO" id="GO:0005886">
    <property type="term" value="C:plasma membrane"/>
    <property type="evidence" value="ECO:0007669"/>
    <property type="project" value="UniProtKB-SubCell"/>
</dbReference>
<evidence type="ECO:0000256" key="4">
    <source>
        <dbReference type="ARBA" id="ARBA00022475"/>
    </source>
</evidence>
<evidence type="ECO:0000313" key="16">
    <source>
        <dbReference type="EMBL" id="NLS13891.1"/>
    </source>
</evidence>
<evidence type="ECO:0000256" key="7">
    <source>
        <dbReference type="ARBA" id="ARBA00022982"/>
    </source>
</evidence>
<dbReference type="GO" id="GO:0009055">
    <property type="term" value="F:electron transfer activity"/>
    <property type="evidence" value="ECO:0007669"/>
    <property type="project" value="UniProtKB-UniRule"/>
</dbReference>
<keyword evidence="4 14" id="KW-1003">Cell membrane</keyword>
<evidence type="ECO:0000256" key="6">
    <source>
        <dbReference type="ARBA" id="ARBA00022692"/>
    </source>
</evidence>
<gene>
    <name evidence="14 16" type="primary">dsbB</name>
    <name evidence="16" type="ORF">HGP28_13435</name>
</gene>
<keyword evidence="7 14" id="KW-0249">Electron transport</keyword>
<evidence type="ECO:0000256" key="15">
    <source>
        <dbReference type="SAM" id="Phobius"/>
    </source>
</evidence>
<keyword evidence="3 14" id="KW-0813">Transport</keyword>
<dbReference type="InterPro" id="IPR050183">
    <property type="entry name" value="DsbB"/>
</dbReference>
<keyword evidence="8 14" id="KW-1133">Transmembrane helix</keyword>
<name>A0A7X8TSM2_9VIBR</name>
<dbReference type="AlphaFoldDB" id="A0A7X8TSM2"/>
<feature type="topological domain" description="Periplasmic" evidence="14">
    <location>
        <begin position="34"/>
        <end position="51"/>
    </location>
</feature>
<evidence type="ECO:0000256" key="12">
    <source>
        <dbReference type="ARBA" id="ARBA00023186"/>
    </source>
</evidence>
<comment type="subcellular location">
    <subcellularLocation>
        <location evidence="1">Cell inner membrane</location>
        <topology evidence="1">Multi-pass membrane protein</topology>
    </subcellularLocation>
    <subcellularLocation>
        <location evidence="14">Cell membrane</location>
        <topology evidence="14">Multi-pass membrane protein</topology>
    </subcellularLocation>
</comment>
<dbReference type="Gene3D" id="1.20.1550.10">
    <property type="entry name" value="DsbB-like"/>
    <property type="match status" value="1"/>
</dbReference>
<feature type="transmembrane region" description="Helical" evidence="15">
    <location>
        <begin position="15"/>
        <end position="35"/>
    </location>
</feature>
<dbReference type="SUPFAM" id="SSF158442">
    <property type="entry name" value="DsbB-like"/>
    <property type="match status" value="1"/>
</dbReference>
<comment type="function">
    <text evidence="14">Required for disulfide bond formation in some periplasmic proteins. Acts by oxidizing the DsbA protein.</text>
</comment>
<feature type="transmembrane region" description="Helical" evidence="15">
    <location>
        <begin position="47"/>
        <end position="66"/>
    </location>
</feature>
<dbReference type="Proteomes" id="UP000535589">
    <property type="component" value="Unassembled WGS sequence"/>
</dbReference>